<keyword evidence="3" id="KW-1185">Reference proteome</keyword>
<feature type="signal peptide" evidence="1">
    <location>
        <begin position="1"/>
        <end position="24"/>
    </location>
</feature>
<dbReference type="GeneID" id="105361839"/>
<dbReference type="AlphaFoldDB" id="A0AAJ6YG37"/>
<dbReference type="InterPro" id="IPR036058">
    <property type="entry name" value="Kazal_dom_sf"/>
</dbReference>
<sequence length="80" mass="8663">MSKSFVILISTIVVVILVIGESLAANEPLIPKGCDCLYTQEFDPVCGNNGVTYPNLAILKCADKCAKYNIHQMHHGPCKA</sequence>
<protein>
    <submittedName>
        <fullName evidence="4">Elastase inhibitor-like</fullName>
    </submittedName>
</protein>
<dbReference type="Proteomes" id="UP000695007">
    <property type="component" value="Unplaced"/>
</dbReference>
<dbReference type="Gene3D" id="3.30.60.30">
    <property type="match status" value="1"/>
</dbReference>
<proteinExistence type="predicted"/>
<feature type="chain" id="PRO_5042485892" evidence="1">
    <location>
        <begin position="25"/>
        <end position="80"/>
    </location>
</feature>
<dbReference type="SMART" id="SM00280">
    <property type="entry name" value="KAZAL"/>
    <property type="match status" value="1"/>
</dbReference>
<dbReference type="CDD" id="cd00104">
    <property type="entry name" value="KAZAL_FS"/>
    <property type="match status" value="1"/>
</dbReference>
<dbReference type="KEGG" id="csol:105361839"/>
<evidence type="ECO:0000313" key="4">
    <source>
        <dbReference type="RefSeq" id="XP_011497423.1"/>
    </source>
</evidence>
<feature type="domain" description="Kazal-like" evidence="2">
    <location>
        <begin position="28"/>
        <end position="80"/>
    </location>
</feature>
<dbReference type="Pfam" id="PF07648">
    <property type="entry name" value="Kazal_2"/>
    <property type="match status" value="1"/>
</dbReference>
<evidence type="ECO:0000313" key="3">
    <source>
        <dbReference type="Proteomes" id="UP000695007"/>
    </source>
</evidence>
<keyword evidence="1" id="KW-0732">Signal</keyword>
<evidence type="ECO:0000259" key="2">
    <source>
        <dbReference type="PROSITE" id="PS51465"/>
    </source>
</evidence>
<evidence type="ECO:0000256" key="1">
    <source>
        <dbReference type="SAM" id="SignalP"/>
    </source>
</evidence>
<dbReference type="InterPro" id="IPR002350">
    <property type="entry name" value="Kazal_dom"/>
</dbReference>
<gene>
    <name evidence="4" type="primary">LOC105361839</name>
</gene>
<organism evidence="3 4">
    <name type="scientific">Ceratosolen solmsi marchali</name>
    <dbReference type="NCBI Taxonomy" id="326594"/>
    <lineage>
        <taxon>Eukaryota</taxon>
        <taxon>Metazoa</taxon>
        <taxon>Ecdysozoa</taxon>
        <taxon>Arthropoda</taxon>
        <taxon>Hexapoda</taxon>
        <taxon>Insecta</taxon>
        <taxon>Pterygota</taxon>
        <taxon>Neoptera</taxon>
        <taxon>Endopterygota</taxon>
        <taxon>Hymenoptera</taxon>
        <taxon>Apocrita</taxon>
        <taxon>Proctotrupomorpha</taxon>
        <taxon>Chalcidoidea</taxon>
        <taxon>Agaonidae</taxon>
        <taxon>Agaoninae</taxon>
        <taxon>Ceratosolen</taxon>
    </lineage>
</organism>
<reference evidence="4" key="1">
    <citation type="submission" date="2025-08" db="UniProtKB">
        <authorList>
            <consortium name="RefSeq"/>
        </authorList>
    </citation>
    <scope>IDENTIFICATION</scope>
</reference>
<dbReference type="SUPFAM" id="SSF100895">
    <property type="entry name" value="Kazal-type serine protease inhibitors"/>
    <property type="match status" value="1"/>
</dbReference>
<accession>A0AAJ6YG37</accession>
<dbReference type="RefSeq" id="XP_011497423.1">
    <property type="nucleotide sequence ID" value="XM_011499121.1"/>
</dbReference>
<name>A0AAJ6YG37_9HYME</name>
<dbReference type="PROSITE" id="PS51465">
    <property type="entry name" value="KAZAL_2"/>
    <property type="match status" value="1"/>
</dbReference>